<keyword evidence="3" id="KW-1185">Reference proteome</keyword>
<name>B8M396_TALSN</name>
<reference evidence="3" key="1">
    <citation type="journal article" date="2015" name="Genome Announc.">
        <title>Genome sequence of the AIDS-associated pathogen Penicillium marneffei (ATCC18224) and its near taxonomic relative Talaromyces stipitatus (ATCC10500).</title>
        <authorList>
            <person name="Nierman W.C."/>
            <person name="Fedorova-Abrams N.D."/>
            <person name="Andrianopoulos A."/>
        </authorList>
    </citation>
    <scope>NUCLEOTIDE SEQUENCE [LARGE SCALE GENOMIC DNA]</scope>
    <source>
        <strain evidence="3">ATCC 10500 / CBS 375.48 / QM 6759 / NRRL 1006</strain>
    </source>
</reference>
<organism evidence="2 3">
    <name type="scientific">Talaromyces stipitatus (strain ATCC 10500 / CBS 375.48 / QM 6759 / NRRL 1006)</name>
    <name type="common">Penicillium stipitatum</name>
    <dbReference type="NCBI Taxonomy" id="441959"/>
    <lineage>
        <taxon>Eukaryota</taxon>
        <taxon>Fungi</taxon>
        <taxon>Dikarya</taxon>
        <taxon>Ascomycota</taxon>
        <taxon>Pezizomycotina</taxon>
        <taxon>Eurotiomycetes</taxon>
        <taxon>Eurotiomycetidae</taxon>
        <taxon>Eurotiales</taxon>
        <taxon>Trichocomaceae</taxon>
        <taxon>Talaromyces</taxon>
        <taxon>Talaromyces sect. Talaromyces</taxon>
    </lineage>
</organism>
<evidence type="ECO:0000313" key="2">
    <source>
        <dbReference type="EMBL" id="EED22268.1"/>
    </source>
</evidence>
<proteinExistence type="predicted"/>
<dbReference type="Proteomes" id="UP000001745">
    <property type="component" value="Unassembled WGS sequence"/>
</dbReference>
<dbReference type="STRING" id="441959.B8M396"/>
<accession>B8M396</accession>
<evidence type="ECO:0000313" key="3">
    <source>
        <dbReference type="Proteomes" id="UP000001745"/>
    </source>
</evidence>
<dbReference type="HOGENOM" id="CLU_1778705_0_0_1"/>
<dbReference type="AlphaFoldDB" id="B8M396"/>
<evidence type="ECO:0000259" key="1">
    <source>
        <dbReference type="Pfam" id="PF13976"/>
    </source>
</evidence>
<dbReference type="InterPro" id="IPR025724">
    <property type="entry name" value="GAG-pre-integrase_dom"/>
</dbReference>
<feature type="domain" description="GAG-pre-integrase" evidence="1">
    <location>
        <begin position="48"/>
        <end position="131"/>
    </location>
</feature>
<sequence>MYDINQFYPTDPISRQAKKRIFVKEACGLTRRLVTKKQDVCGLKKEGRLYLIEWDNNRKPRSSLGNDLALSSFERKVLKDPWNVWHKRFGHISEQAIEKLQEATKGAIVTSSRALGRNEEGFKEKCEICELTTSNTTIPESIEGYE</sequence>
<dbReference type="Pfam" id="PF13976">
    <property type="entry name" value="gag_pre-integrs"/>
    <property type="match status" value="1"/>
</dbReference>
<dbReference type="PhylomeDB" id="B8M396"/>
<gene>
    <name evidence="2" type="ORF">TSTA_095140</name>
</gene>
<protein>
    <recommendedName>
        <fullName evidence="1">GAG-pre-integrase domain-containing protein</fullName>
    </recommendedName>
</protein>
<dbReference type="EMBL" id="EQ962653">
    <property type="protein sequence ID" value="EED22268.1"/>
    <property type="molecule type" value="Genomic_DNA"/>
</dbReference>
<dbReference type="RefSeq" id="XP_002479231.1">
    <property type="nucleotide sequence ID" value="XM_002479186.1"/>
</dbReference>
<dbReference type="InParanoid" id="B8M396"/>
<dbReference type="VEuPathDB" id="FungiDB:TSTA_095140"/>
<dbReference type="GeneID" id="8103844"/>